<dbReference type="AlphaFoldDB" id="A0A644YFW0"/>
<organism evidence="1">
    <name type="scientific">bioreactor metagenome</name>
    <dbReference type="NCBI Taxonomy" id="1076179"/>
    <lineage>
        <taxon>unclassified sequences</taxon>
        <taxon>metagenomes</taxon>
        <taxon>ecological metagenomes</taxon>
    </lineage>
</organism>
<comment type="caution">
    <text evidence="1">The sequence shown here is derived from an EMBL/GenBank/DDBJ whole genome shotgun (WGS) entry which is preliminary data.</text>
</comment>
<proteinExistence type="predicted"/>
<accession>A0A644YFW0</accession>
<dbReference type="EMBL" id="VSSQ01004936">
    <property type="protein sequence ID" value="MPM27219.1"/>
    <property type="molecule type" value="Genomic_DNA"/>
</dbReference>
<evidence type="ECO:0000313" key="1">
    <source>
        <dbReference type="EMBL" id="MPM27219.1"/>
    </source>
</evidence>
<protein>
    <submittedName>
        <fullName evidence="1">Uncharacterized protein</fullName>
    </submittedName>
</protein>
<gene>
    <name evidence="1" type="ORF">SDC9_73729</name>
</gene>
<sequence>MRDGGGITPDYVIPQEKSGTIGYYLLTENIIFDYVTDWALKHPSVAPPANFHLSDADYELFKQFVKSKDFQYDQMSNRSLQSLKNIMEFEGYFNTASEEFKALEEKLQPNLDRDLELFSKEIRQMIETEIVQRYYYKEGVLMYELKDDVALKKAKEVLKDKQLYARTLQPQPVTGPQ</sequence>
<name>A0A644YFW0_9ZZZZ</name>
<reference evidence="1" key="1">
    <citation type="submission" date="2019-08" db="EMBL/GenBank/DDBJ databases">
        <authorList>
            <person name="Kucharzyk K."/>
            <person name="Murdoch R.W."/>
            <person name="Higgins S."/>
            <person name="Loffler F."/>
        </authorList>
    </citation>
    <scope>NUCLEOTIDE SEQUENCE</scope>
</reference>